<protein>
    <recommendedName>
        <fullName evidence="3">GIY-YIG domain-containing protein</fullName>
    </recommendedName>
</protein>
<gene>
    <name evidence="1" type="ORF">GJ689_22280</name>
</gene>
<evidence type="ECO:0000313" key="1">
    <source>
        <dbReference type="EMBL" id="MTW18929.1"/>
    </source>
</evidence>
<accession>A0A327JLM6</accession>
<organism evidence="1 2">
    <name type="scientific">Rhodoplanes serenus</name>
    <dbReference type="NCBI Taxonomy" id="200615"/>
    <lineage>
        <taxon>Bacteria</taxon>
        <taxon>Pseudomonadati</taxon>
        <taxon>Pseudomonadota</taxon>
        <taxon>Alphaproteobacteria</taxon>
        <taxon>Hyphomicrobiales</taxon>
        <taxon>Nitrobacteraceae</taxon>
        <taxon>Rhodoplanes</taxon>
    </lineage>
</organism>
<comment type="caution">
    <text evidence="1">The sequence shown here is derived from an EMBL/GenBank/DDBJ whole genome shotgun (WGS) entry which is preliminary data.</text>
</comment>
<dbReference type="EMBL" id="WNKV01000021">
    <property type="protein sequence ID" value="MTW18929.1"/>
    <property type="molecule type" value="Genomic_DNA"/>
</dbReference>
<proteinExistence type="predicted"/>
<evidence type="ECO:0000313" key="2">
    <source>
        <dbReference type="Proteomes" id="UP000438991"/>
    </source>
</evidence>
<evidence type="ECO:0008006" key="3">
    <source>
        <dbReference type="Google" id="ProtNLM"/>
    </source>
</evidence>
<name>A0A327JLM6_9BRAD</name>
<reference evidence="1 2" key="1">
    <citation type="submission" date="2019-11" db="EMBL/GenBank/DDBJ databases">
        <title>Whole-genome sequence of Rhodoplanes serenus DSM 18633, type strain.</title>
        <authorList>
            <person name="Kyndt J.A."/>
            <person name="Meyer T.E."/>
        </authorList>
    </citation>
    <scope>NUCLEOTIDE SEQUENCE [LARGE SCALE GENOMIC DNA]</scope>
    <source>
        <strain evidence="1 2">DSM 18633</strain>
    </source>
</reference>
<dbReference type="AlphaFoldDB" id="A0A327JLM6"/>
<sequence length="130" mass="14540">MATLATATLTGRSGCEYPFLAYARDTEFKAMGAVYVVAIRYEAPVGPTYRYVYVGETRDLSDNPLTHCRTGCFERIGANSLFVRMEGNAQRRAEIVQDLREHYDPCCNSNGRGICDYPTIECPLVWPLGL</sequence>
<dbReference type="Proteomes" id="UP000438991">
    <property type="component" value="Unassembled WGS sequence"/>
</dbReference>
<dbReference type="RefSeq" id="WP_111388801.1">
    <property type="nucleotide sequence ID" value="NZ_NPEW01000534.1"/>
</dbReference>